<gene>
    <name evidence="3" type="ORF">RFI_14411</name>
</gene>
<dbReference type="Proteomes" id="UP000023152">
    <property type="component" value="Unassembled WGS sequence"/>
</dbReference>
<sequence length="111" mass="13377">MKTAIDTYNQHTRTKSKKEDFAKRHVEKQFKQTEEEYKKLKVFHENLKEEKEIEKLDKKELTSHAVDLNILLKEQETVTEGLKQSKQIMVDYLKEDGREALIKWLQMRDLI</sequence>
<accession>X6NBT3</accession>
<protein>
    <submittedName>
        <fullName evidence="3">Uncharacterized protein</fullName>
    </submittedName>
</protein>
<dbReference type="AlphaFoldDB" id="X6NBT3"/>
<evidence type="ECO:0000313" key="4">
    <source>
        <dbReference type="Proteomes" id="UP000023152"/>
    </source>
</evidence>
<keyword evidence="4" id="KW-1185">Reference proteome</keyword>
<feature type="compositionally biased region" description="Polar residues" evidence="2">
    <location>
        <begin position="1"/>
        <end position="11"/>
    </location>
</feature>
<organism evidence="3 4">
    <name type="scientific">Reticulomyxa filosa</name>
    <dbReference type="NCBI Taxonomy" id="46433"/>
    <lineage>
        <taxon>Eukaryota</taxon>
        <taxon>Sar</taxon>
        <taxon>Rhizaria</taxon>
        <taxon>Retaria</taxon>
        <taxon>Foraminifera</taxon>
        <taxon>Monothalamids</taxon>
        <taxon>Reticulomyxidae</taxon>
        <taxon>Reticulomyxa</taxon>
    </lineage>
</organism>
<feature type="coiled-coil region" evidence="1">
    <location>
        <begin position="30"/>
        <end position="64"/>
    </location>
</feature>
<feature type="region of interest" description="Disordered" evidence="2">
    <location>
        <begin position="1"/>
        <end position="21"/>
    </location>
</feature>
<comment type="caution">
    <text evidence="3">The sequence shown here is derived from an EMBL/GenBank/DDBJ whole genome shotgun (WGS) entry which is preliminary data.</text>
</comment>
<keyword evidence="1" id="KW-0175">Coiled coil</keyword>
<reference evidence="3 4" key="1">
    <citation type="journal article" date="2013" name="Curr. Biol.">
        <title>The Genome of the Foraminiferan Reticulomyxa filosa.</title>
        <authorList>
            <person name="Glockner G."/>
            <person name="Hulsmann N."/>
            <person name="Schleicher M."/>
            <person name="Noegel A.A."/>
            <person name="Eichinger L."/>
            <person name="Gallinger C."/>
            <person name="Pawlowski J."/>
            <person name="Sierra R."/>
            <person name="Euteneuer U."/>
            <person name="Pillet L."/>
            <person name="Moustafa A."/>
            <person name="Platzer M."/>
            <person name="Groth M."/>
            <person name="Szafranski K."/>
            <person name="Schliwa M."/>
        </authorList>
    </citation>
    <scope>NUCLEOTIDE SEQUENCE [LARGE SCALE GENOMIC DNA]</scope>
</reference>
<name>X6NBT3_RETFI</name>
<proteinExistence type="predicted"/>
<evidence type="ECO:0000256" key="2">
    <source>
        <dbReference type="SAM" id="MobiDB-lite"/>
    </source>
</evidence>
<dbReference type="EMBL" id="ASPP01010479">
    <property type="protein sequence ID" value="ETO22782.1"/>
    <property type="molecule type" value="Genomic_DNA"/>
</dbReference>
<evidence type="ECO:0000313" key="3">
    <source>
        <dbReference type="EMBL" id="ETO22782.1"/>
    </source>
</evidence>
<evidence type="ECO:0000256" key="1">
    <source>
        <dbReference type="SAM" id="Coils"/>
    </source>
</evidence>